<accession>A0A2T3YVB7</accession>
<dbReference type="AlphaFoldDB" id="A0A2T3YVB7"/>
<reference evidence="1 2" key="1">
    <citation type="submission" date="2016-07" db="EMBL/GenBank/DDBJ databases">
        <title>Multiple horizontal gene transfer events from other fungi enriched the ability of initially mycotrophic Trichoderma (Ascomycota) to feed on dead plant biomass.</title>
        <authorList>
            <consortium name="DOE Joint Genome Institute"/>
            <person name="Aerts A."/>
            <person name="Atanasova L."/>
            <person name="Chenthamara K."/>
            <person name="Zhang J."/>
            <person name="Grujic M."/>
            <person name="Henrissat B."/>
            <person name="Kuo A."/>
            <person name="Salamov A."/>
            <person name="Lipzen A."/>
            <person name="Labutti K."/>
            <person name="Barry K."/>
            <person name="Miao Y."/>
            <person name="Rahimi M.J."/>
            <person name="Shen Q."/>
            <person name="Grigoriev I.V."/>
            <person name="Kubicek C.P."/>
            <person name="Druzhinina I.S."/>
        </authorList>
    </citation>
    <scope>NUCLEOTIDE SEQUENCE [LARGE SCALE GENOMIC DNA]</scope>
    <source>
        <strain evidence="1 2">CBS 433.97</strain>
    </source>
</reference>
<dbReference type="EMBL" id="KZ679270">
    <property type="protein sequence ID" value="PTB36513.1"/>
    <property type="molecule type" value="Genomic_DNA"/>
</dbReference>
<gene>
    <name evidence="1" type="ORF">M441DRAFT_61982</name>
</gene>
<organism evidence="1 2">
    <name type="scientific">Trichoderma asperellum (strain ATCC 204424 / CBS 433.97 / NBRC 101777)</name>
    <dbReference type="NCBI Taxonomy" id="1042311"/>
    <lineage>
        <taxon>Eukaryota</taxon>
        <taxon>Fungi</taxon>
        <taxon>Dikarya</taxon>
        <taxon>Ascomycota</taxon>
        <taxon>Pezizomycotina</taxon>
        <taxon>Sordariomycetes</taxon>
        <taxon>Hypocreomycetidae</taxon>
        <taxon>Hypocreales</taxon>
        <taxon>Hypocreaceae</taxon>
        <taxon>Trichoderma</taxon>
    </lineage>
</organism>
<sequence length="66" mass="7300">MLEIVRGGISVDGIDLSTLNVKVCSRIDVVSDEDIIQALHRVRLWSIVDEQGGIDEEIDLSYWSAG</sequence>
<evidence type="ECO:0000313" key="1">
    <source>
        <dbReference type="EMBL" id="PTB36513.1"/>
    </source>
</evidence>
<dbReference type="STRING" id="1042311.A0A2T3YVB7"/>
<protein>
    <submittedName>
        <fullName evidence="1">Uncharacterized protein</fullName>
    </submittedName>
</protein>
<dbReference type="Proteomes" id="UP000240493">
    <property type="component" value="Unassembled WGS sequence"/>
</dbReference>
<evidence type="ECO:0000313" key="2">
    <source>
        <dbReference type="Proteomes" id="UP000240493"/>
    </source>
</evidence>
<keyword evidence="2" id="KW-1185">Reference proteome</keyword>
<dbReference type="OrthoDB" id="6500128at2759"/>
<proteinExistence type="predicted"/>
<name>A0A2T3YVB7_TRIA4</name>